<reference evidence="1 2" key="1">
    <citation type="submission" date="2018-10" db="EMBL/GenBank/DDBJ databases">
        <title>Phylogenomics of Brevibacillus.</title>
        <authorList>
            <person name="Dunlap C."/>
        </authorList>
    </citation>
    <scope>NUCLEOTIDE SEQUENCE [LARGE SCALE GENOMIC DNA]</scope>
    <source>
        <strain evidence="1 2">JCM 15716</strain>
    </source>
</reference>
<gene>
    <name evidence="1" type="ORF">EDM56_02760</name>
</gene>
<organism evidence="1 2">
    <name type="scientific">Brevibacillus fluminis</name>
    <dbReference type="NCBI Taxonomy" id="511487"/>
    <lineage>
        <taxon>Bacteria</taxon>
        <taxon>Bacillati</taxon>
        <taxon>Bacillota</taxon>
        <taxon>Bacilli</taxon>
        <taxon>Bacillales</taxon>
        <taxon>Paenibacillaceae</taxon>
        <taxon>Brevibacillus</taxon>
    </lineage>
</organism>
<keyword evidence="2" id="KW-1185">Reference proteome</keyword>
<name>A0A3M8DW21_9BACL</name>
<sequence>MLGVEQNIEVNGRELNFATTYDGDSQYNVQVRSGEKVVTMFKIAADEENDVFTAALAHVKADIEMGNLKI</sequence>
<evidence type="ECO:0000313" key="1">
    <source>
        <dbReference type="EMBL" id="RNB91695.1"/>
    </source>
</evidence>
<protein>
    <submittedName>
        <fullName evidence="1">Uncharacterized protein</fullName>
    </submittedName>
</protein>
<dbReference type="AlphaFoldDB" id="A0A3M8DW21"/>
<dbReference type="Proteomes" id="UP000271031">
    <property type="component" value="Unassembled WGS sequence"/>
</dbReference>
<comment type="caution">
    <text evidence="1">The sequence shown here is derived from an EMBL/GenBank/DDBJ whole genome shotgun (WGS) entry which is preliminary data.</text>
</comment>
<dbReference type="EMBL" id="RHHQ01000004">
    <property type="protein sequence ID" value="RNB91695.1"/>
    <property type="molecule type" value="Genomic_DNA"/>
</dbReference>
<accession>A0A3M8DW21</accession>
<dbReference type="OrthoDB" id="2473448at2"/>
<proteinExistence type="predicted"/>
<evidence type="ECO:0000313" key="2">
    <source>
        <dbReference type="Proteomes" id="UP000271031"/>
    </source>
</evidence>